<name>A0ABQ8J8V1_DERPT</name>
<dbReference type="Proteomes" id="UP000887458">
    <property type="component" value="Unassembled WGS sequence"/>
</dbReference>
<gene>
    <name evidence="2" type="ORF">DERP_011127</name>
</gene>
<protein>
    <submittedName>
        <fullName evidence="2">Uncharacterized protein</fullName>
    </submittedName>
</protein>
<reference evidence="2 3" key="2">
    <citation type="journal article" date="2022" name="Mol. Biol. Evol.">
        <title>Comparative Genomics Reveals Insights into the Divergent Evolution of Astigmatic Mites and Household Pest Adaptations.</title>
        <authorList>
            <person name="Xiong Q."/>
            <person name="Wan A.T."/>
            <person name="Liu X."/>
            <person name="Fung C.S."/>
            <person name="Xiao X."/>
            <person name="Malainual N."/>
            <person name="Hou J."/>
            <person name="Wang L."/>
            <person name="Wang M."/>
            <person name="Yang K.Y."/>
            <person name="Cui Y."/>
            <person name="Leung E.L."/>
            <person name="Nong W."/>
            <person name="Shin S.K."/>
            <person name="Au S.W."/>
            <person name="Jeong K.Y."/>
            <person name="Chew F.T."/>
            <person name="Hui J.H."/>
            <person name="Leung T.F."/>
            <person name="Tungtrongchitr A."/>
            <person name="Zhong N."/>
            <person name="Liu Z."/>
            <person name="Tsui S.K."/>
        </authorList>
    </citation>
    <scope>NUCLEOTIDE SEQUENCE [LARGE SCALE GENOMIC DNA]</scope>
    <source>
        <strain evidence="2">Derp</strain>
    </source>
</reference>
<keyword evidence="1" id="KW-0472">Membrane</keyword>
<keyword evidence="1" id="KW-0812">Transmembrane</keyword>
<keyword evidence="1" id="KW-1133">Transmembrane helix</keyword>
<comment type="caution">
    <text evidence="2">The sequence shown here is derived from an EMBL/GenBank/DDBJ whole genome shotgun (WGS) entry which is preliminary data.</text>
</comment>
<organism evidence="2 3">
    <name type="scientific">Dermatophagoides pteronyssinus</name>
    <name type="common">European house dust mite</name>
    <dbReference type="NCBI Taxonomy" id="6956"/>
    <lineage>
        <taxon>Eukaryota</taxon>
        <taxon>Metazoa</taxon>
        <taxon>Ecdysozoa</taxon>
        <taxon>Arthropoda</taxon>
        <taxon>Chelicerata</taxon>
        <taxon>Arachnida</taxon>
        <taxon>Acari</taxon>
        <taxon>Acariformes</taxon>
        <taxon>Sarcoptiformes</taxon>
        <taxon>Astigmata</taxon>
        <taxon>Psoroptidia</taxon>
        <taxon>Analgoidea</taxon>
        <taxon>Pyroglyphidae</taxon>
        <taxon>Dermatophagoidinae</taxon>
        <taxon>Dermatophagoides</taxon>
    </lineage>
</organism>
<evidence type="ECO:0000313" key="3">
    <source>
        <dbReference type="Proteomes" id="UP000887458"/>
    </source>
</evidence>
<accession>A0ABQ8J8V1</accession>
<sequence>MKKNQEKFLLKKISLLALGCYITIIIICVRDFSSFSIGSNFLHNLRILSDICRLLLTIVIVFPLKFLSVVVVVVDIIVRIRGIIFVLPPVERFIGVGPIDAVGFGRRIAAAER</sequence>
<keyword evidence="3" id="KW-1185">Reference proteome</keyword>
<dbReference type="EMBL" id="NJHN03000061">
    <property type="protein sequence ID" value="KAH9419032.1"/>
    <property type="molecule type" value="Genomic_DNA"/>
</dbReference>
<reference evidence="2 3" key="1">
    <citation type="journal article" date="2018" name="J. Allergy Clin. Immunol.">
        <title>High-quality assembly of Dermatophagoides pteronyssinus genome and transcriptome reveals a wide range of novel allergens.</title>
        <authorList>
            <person name="Liu X.Y."/>
            <person name="Yang K.Y."/>
            <person name="Wang M.Q."/>
            <person name="Kwok J.S."/>
            <person name="Zeng X."/>
            <person name="Yang Z."/>
            <person name="Xiao X.J."/>
            <person name="Lau C.P."/>
            <person name="Li Y."/>
            <person name="Huang Z.M."/>
            <person name="Ba J.G."/>
            <person name="Yim A.K."/>
            <person name="Ouyang C.Y."/>
            <person name="Ngai S.M."/>
            <person name="Chan T.F."/>
            <person name="Leung E.L."/>
            <person name="Liu L."/>
            <person name="Liu Z.G."/>
            <person name="Tsui S.K."/>
        </authorList>
    </citation>
    <scope>NUCLEOTIDE SEQUENCE [LARGE SCALE GENOMIC DNA]</scope>
    <source>
        <strain evidence="2">Derp</strain>
    </source>
</reference>
<feature type="transmembrane region" description="Helical" evidence="1">
    <location>
        <begin position="12"/>
        <end position="33"/>
    </location>
</feature>
<feature type="transmembrane region" description="Helical" evidence="1">
    <location>
        <begin position="53"/>
        <end position="78"/>
    </location>
</feature>
<evidence type="ECO:0000256" key="1">
    <source>
        <dbReference type="SAM" id="Phobius"/>
    </source>
</evidence>
<proteinExistence type="predicted"/>
<evidence type="ECO:0000313" key="2">
    <source>
        <dbReference type="EMBL" id="KAH9419032.1"/>
    </source>
</evidence>